<dbReference type="InterPro" id="IPR038094">
    <property type="entry name" value="Desulfoferrodoxin_N_sf"/>
</dbReference>
<evidence type="ECO:0000256" key="1">
    <source>
        <dbReference type="ARBA" id="ARBA00022448"/>
    </source>
</evidence>
<dbReference type="EMBL" id="FAXA01000116">
    <property type="protein sequence ID" value="CUV01683.1"/>
    <property type="molecule type" value="Genomic_DNA"/>
</dbReference>
<evidence type="ECO:0000256" key="3">
    <source>
        <dbReference type="ARBA" id="ARBA00022982"/>
    </source>
</evidence>
<dbReference type="SUPFAM" id="SSF57802">
    <property type="entry name" value="Rubredoxin-like"/>
    <property type="match status" value="1"/>
</dbReference>
<feature type="domain" description="Desulfoferrodoxin N-terminal" evidence="5">
    <location>
        <begin position="5"/>
        <end position="37"/>
    </location>
</feature>
<proteinExistence type="predicted"/>
<dbReference type="GO" id="GO:0005506">
    <property type="term" value="F:iron ion binding"/>
    <property type="evidence" value="ECO:0007669"/>
    <property type="project" value="InterPro"/>
</dbReference>
<sequence>MANQTGKRYVCSKCNSEFIVTKGGDGAIACCQTPMELK</sequence>
<keyword evidence="1" id="KW-0813">Transport</keyword>
<reference evidence="6" key="1">
    <citation type="submission" date="2015-10" db="EMBL/GenBank/DDBJ databases">
        <authorList>
            <person name="Gilbert D.G."/>
        </authorList>
    </citation>
    <scope>NUCLEOTIDE SEQUENCE</scope>
</reference>
<protein>
    <recommendedName>
        <fullName evidence="5">Desulfoferrodoxin N-terminal domain-containing protein</fullName>
    </recommendedName>
</protein>
<dbReference type="AlphaFoldDB" id="A0A161JV70"/>
<name>A0A161JV70_9ZZZZ</name>
<dbReference type="InterPro" id="IPR004462">
    <property type="entry name" value="Desulfoferrodoxin_N"/>
</dbReference>
<dbReference type="Pfam" id="PF06397">
    <property type="entry name" value="Desulfoferrod_N"/>
    <property type="match status" value="1"/>
</dbReference>
<keyword evidence="4" id="KW-0408">Iron</keyword>
<gene>
    <name evidence="6" type="ORF">MGWOODY_Clf2564</name>
</gene>
<evidence type="ECO:0000313" key="6">
    <source>
        <dbReference type="EMBL" id="CUV01683.1"/>
    </source>
</evidence>
<evidence type="ECO:0000256" key="2">
    <source>
        <dbReference type="ARBA" id="ARBA00022723"/>
    </source>
</evidence>
<organism evidence="6">
    <name type="scientific">hydrothermal vent metagenome</name>
    <dbReference type="NCBI Taxonomy" id="652676"/>
    <lineage>
        <taxon>unclassified sequences</taxon>
        <taxon>metagenomes</taxon>
        <taxon>ecological metagenomes</taxon>
    </lineage>
</organism>
<keyword evidence="2" id="KW-0479">Metal-binding</keyword>
<evidence type="ECO:0000256" key="4">
    <source>
        <dbReference type="ARBA" id="ARBA00023004"/>
    </source>
</evidence>
<dbReference type="Gene3D" id="2.20.28.100">
    <property type="entry name" value="Desulphoferrodoxin, N-terminal domain"/>
    <property type="match status" value="1"/>
</dbReference>
<keyword evidence="3" id="KW-0249">Electron transport</keyword>
<accession>A0A161JV70</accession>
<evidence type="ECO:0000259" key="5">
    <source>
        <dbReference type="Pfam" id="PF06397"/>
    </source>
</evidence>